<protein>
    <submittedName>
        <fullName evidence="2">Uncharacterized protein</fullName>
    </submittedName>
</protein>
<accession>A0A3D8Q7G8</accession>
<comment type="caution">
    <text evidence="2">The sequence shown here is derived from an EMBL/GenBank/DDBJ whole genome shotgun (WGS) entry which is preliminary data.</text>
</comment>
<dbReference type="Proteomes" id="UP000256328">
    <property type="component" value="Unassembled WGS sequence"/>
</dbReference>
<dbReference type="AlphaFoldDB" id="A0A3D8Q7G8"/>
<evidence type="ECO:0000313" key="2">
    <source>
        <dbReference type="EMBL" id="RDW57785.1"/>
    </source>
</evidence>
<sequence>MGHPQSHVSQGIIHEGGREGDKRTGDTGDEKEETTGYMRNFKVVPSWWHNAREYTVLAACQPQQKAYEKVLDGKIMGGLTYHVIKSLRYLGPSYSTISYSELHRSVSLDMVDWHQTPVLLGRYKHAIFGEDEMTSFRHGTVAAVNDGNTITLDIGDVNGVCVQDIYTIYPDKFTLDFKPVNCTVHEVYQLSSLATIPTREQDVQNLKGQKVKLVRASLLNTVGIRILHSIENSQKMAVSHAGQNREIFEISGEGPPLLHLPKLPATAENTRTLVKILQHVARYKLVANLHNKTSNLHHNFVFNIQDNAGNNANPKTTKVGEILKIEFENKLQPEKDDSKNLLYLTIFNLNPLWGIRQISPEPKDQHQHIIEPGRSLEPLDIKGCTPPELRGKGLSEYTDVILAIITTRPTSFEAFTLPDLIEVWRSSEDTGQEAISNNESDLAGLLEALSTPKRHYDRVEKNTKETNGDWQTIKVLIRTEIVR</sequence>
<dbReference type="OrthoDB" id="3223806at2759"/>
<gene>
    <name evidence="2" type="ORF">BP5796_12586</name>
</gene>
<feature type="region of interest" description="Disordered" evidence="1">
    <location>
        <begin position="1"/>
        <end position="35"/>
    </location>
</feature>
<organism evidence="2 3">
    <name type="scientific">Coleophoma crateriformis</name>
    <dbReference type="NCBI Taxonomy" id="565419"/>
    <lineage>
        <taxon>Eukaryota</taxon>
        <taxon>Fungi</taxon>
        <taxon>Dikarya</taxon>
        <taxon>Ascomycota</taxon>
        <taxon>Pezizomycotina</taxon>
        <taxon>Leotiomycetes</taxon>
        <taxon>Helotiales</taxon>
        <taxon>Dermateaceae</taxon>
        <taxon>Coleophoma</taxon>
    </lineage>
</organism>
<feature type="compositionally biased region" description="Basic and acidic residues" evidence="1">
    <location>
        <begin position="15"/>
        <end position="28"/>
    </location>
</feature>
<evidence type="ECO:0000256" key="1">
    <source>
        <dbReference type="SAM" id="MobiDB-lite"/>
    </source>
</evidence>
<dbReference type="EMBL" id="PDLN01000022">
    <property type="protein sequence ID" value="RDW57785.1"/>
    <property type="molecule type" value="Genomic_DNA"/>
</dbReference>
<keyword evidence="3" id="KW-1185">Reference proteome</keyword>
<proteinExistence type="predicted"/>
<name>A0A3D8Q7G8_9HELO</name>
<dbReference type="Gene3D" id="3.40.50.1460">
    <property type="match status" value="1"/>
</dbReference>
<evidence type="ECO:0000313" key="3">
    <source>
        <dbReference type="Proteomes" id="UP000256328"/>
    </source>
</evidence>
<reference evidence="2 3" key="1">
    <citation type="journal article" date="2018" name="IMA Fungus">
        <title>IMA Genome-F 9: Draft genome sequence of Annulohypoxylon stygium, Aspergillus mulundensis, Berkeleyomyces basicola (syn. Thielaviopsis basicola), Ceratocystis smalleyi, two Cercospora beticola strains, Coleophoma cylindrospora, Fusarium fracticaudum, Phialophora cf. hyalina, and Morchella septimelata.</title>
        <authorList>
            <person name="Wingfield B.D."/>
            <person name="Bills G.F."/>
            <person name="Dong Y."/>
            <person name="Huang W."/>
            <person name="Nel W.J."/>
            <person name="Swalarsk-Parry B.S."/>
            <person name="Vaghefi N."/>
            <person name="Wilken P.M."/>
            <person name="An Z."/>
            <person name="de Beer Z.W."/>
            <person name="De Vos L."/>
            <person name="Chen L."/>
            <person name="Duong T.A."/>
            <person name="Gao Y."/>
            <person name="Hammerbacher A."/>
            <person name="Kikkert J.R."/>
            <person name="Li Y."/>
            <person name="Li H."/>
            <person name="Li K."/>
            <person name="Li Q."/>
            <person name="Liu X."/>
            <person name="Ma X."/>
            <person name="Naidoo K."/>
            <person name="Pethybridge S.J."/>
            <person name="Sun J."/>
            <person name="Steenkamp E.T."/>
            <person name="van der Nest M.A."/>
            <person name="van Wyk S."/>
            <person name="Wingfield M.J."/>
            <person name="Xiong C."/>
            <person name="Yue Q."/>
            <person name="Zhang X."/>
        </authorList>
    </citation>
    <scope>NUCLEOTIDE SEQUENCE [LARGE SCALE GENOMIC DNA]</scope>
    <source>
        <strain evidence="2 3">BP5796</strain>
    </source>
</reference>